<organism evidence="2 3">
    <name type="scientific">Ceratocystis fimbriata CBS 114723</name>
    <dbReference type="NCBI Taxonomy" id="1035309"/>
    <lineage>
        <taxon>Eukaryota</taxon>
        <taxon>Fungi</taxon>
        <taxon>Dikarya</taxon>
        <taxon>Ascomycota</taxon>
        <taxon>Pezizomycotina</taxon>
        <taxon>Sordariomycetes</taxon>
        <taxon>Hypocreomycetidae</taxon>
        <taxon>Microascales</taxon>
        <taxon>Ceratocystidaceae</taxon>
        <taxon>Ceratocystis</taxon>
    </lineage>
</organism>
<accession>A0A2C5X0Y6</accession>
<reference evidence="2 3" key="1">
    <citation type="journal article" date="2013" name="Fungal Biol.">
        <title>Analysis of microsatellite markers in the genome of the plant pathogen Ceratocystis fimbriata.</title>
        <authorList>
            <person name="Simpson M.C."/>
            <person name="Wilken P.M."/>
            <person name="Coetzee M.P."/>
            <person name="Wingfield M.J."/>
            <person name="Wingfield B.D."/>
        </authorList>
    </citation>
    <scope>NUCLEOTIDE SEQUENCE [LARGE SCALE GENOMIC DNA]</scope>
    <source>
        <strain evidence="2 3">CBS 114723</strain>
    </source>
</reference>
<sequence>MIHPNDLLLPGLRLGLATGRKDDPRNAGHPRNSSASVSAVVDRIENAPSDRVRGAKRRARRHNLTLPAPMTKMGQRGWDFDIVASSLTRILGDVQLSAVFFDMTAHAVVLSRKSSETRTSPIKLPQ</sequence>
<feature type="compositionally biased region" description="Basic residues" evidence="1">
    <location>
        <begin position="54"/>
        <end position="63"/>
    </location>
</feature>
<keyword evidence="3" id="KW-1185">Reference proteome</keyword>
<dbReference type="EMBL" id="APWK03000076">
    <property type="protein sequence ID" value="PHH52105.1"/>
    <property type="molecule type" value="Genomic_DNA"/>
</dbReference>
<reference evidence="2 3" key="2">
    <citation type="journal article" date="2013" name="IMA Fungus">
        <title>IMA Genome-F 1: Ceratocystis fimbriata: Draft nuclear genome sequence for the plant pathogen, Ceratocystis fimbriata.</title>
        <authorList>
            <person name="Wilken P.M."/>
            <person name="Steenkamp E.T."/>
            <person name="Wingfield M.J."/>
            <person name="de Beer Z.W."/>
            <person name="Wingfield B.D."/>
        </authorList>
    </citation>
    <scope>NUCLEOTIDE SEQUENCE [LARGE SCALE GENOMIC DNA]</scope>
    <source>
        <strain evidence="2 3">CBS 114723</strain>
    </source>
</reference>
<dbReference type="AlphaFoldDB" id="A0A2C5X0Y6"/>
<name>A0A2C5X0Y6_9PEZI</name>
<evidence type="ECO:0000313" key="3">
    <source>
        <dbReference type="Proteomes" id="UP000222788"/>
    </source>
</evidence>
<evidence type="ECO:0000313" key="2">
    <source>
        <dbReference type="EMBL" id="PHH52105.1"/>
    </source>
</evidence>
<feature type="region of interest" description="Disordered" evidence="1">
    <location>
        <begin position="18"/>
        <end position="38"/>
    </location>
</feature>
<proteinExistence type="predicted"/>
<evidence type="ECO:0000256" key="1">
    <source>
        <dbReference type="SAM" id="MobiDB-lite"/>
    </source>
</evidence>
<protein>
    <submittedName>
        <fullName evidence="2">Uncharacterized protein</fullName>
    </submittedName>
</protein>
<feature type="region of interest" description="Disordered" evidence="1">
    <location>
        <begin position="51"/>
        <end position="70"/>
    </location>
</feature>
<dbReference type="Proteomes" id="UP000222788">
    <property type="component" value="Unassembled WGS sequence"/>
</dbReference>
<comment type="caution">
    <text evidence="2">The sequence shown here is derived from an EMBL/GenBank/DDBJ whole genome shotgun (WGS) entry which is preliminary data.</text>
</comment>
<gene>
    <name evidence="2" type="ORF">CFIMG_004144RA</name>
</gene>